<dbReference type="EMBL" id="LAZR01026341">
    <property type="protein sequence ID" value="KKL69047.1"/>
    <property type="molecule type" value="Genomic_DNA"/>
</dbReference>
<evidence type="ECO:0000313" key="3">
    <source>
        <dbReference type="EMBL" id="KKL69047.1"/>
    </source>
</evidence>
<feature type="transmembrane region" description="Helical" evidence="1">
    <location>
        <begin position="39"/>
        <end position="56"/>
    </location>
</feature>
<sequence>MLSGDIDIRSVAVSAIGILLVIVFVLGGIWFGWFTPTEGAGAGAFIGLGLGLVKGMRYKEIIAAIFSVGRTSAPILLLLVTAALF</sequence>
<keyword evidence="1" id="KW-0472">Membrane</keyword>
<dbReference type="AlphaFoldDB" id="A0A0F9H150"/>
<feature type="transmembrane region" description="Helical" evidence="1">
    <location>
        <begin position="12"/>
        <end position="33"/>
    </location>
</feature>
<accession>A0A0F9H150</accession>
<comment type="caution">
    <text evidence="3">The sequence shown here is derived from an EMBL/GenBank/DDBJ whole genome shotgun (WGS) entry which is preliminary data.</text>
</comment>
<proteinExistence type="predicted"/>
<gene>
    <name evidence="3" type="ORF">LCGC14_2118890</name>
</gene>
<keyword evidence="1" id="KW-1133">Transmembrane helix</keyword>
<feature type="non-terminal residue" evidence="3">
    <location>
        <position position="85"/>
    </location>
</feature>
<feature type="transmembrane region" description="Helical" evidence="1">
    <location>
        <begin position="63"/>
        <end position="84"/>
    </location>
</feature>
<evidence type="ECO:0000259" key="2">
    <source>
        <dbReference type="Pfam" id="PF06808"/>
    </source>
</evidence>
<evidence type="ECO:0000256" key="1">
    <source>
        <dbReference type="SAM" id="Phobius"/>
    </source>
</evidence>
<keyword evidence="1" id="KW-0812">Transmembrane</keyword>
<name>A0A0F9H150_9ZZZZ</name>
<dbReference type="Pfam" id="PF06808">
    <property type="entry name" value="DctM"/>
    <property type="match status" value="1"/>
</dbReference>
<organism evidence="3">
    <name type="scientific">marine sediment metagenome</name>
    <dbReference type="NCBI Taxonomy" id="412755"/>
    <lineage>
        <taxon>unclassified sequences</taxon>
        <taxon>metagenomes</taxon>
        <taxon>ecological metagenomes</taxon>
    </lineage>
</organism>
<protein>
    <recommendedName>
        <fullName evidence="2">TRAP C4-dicarboxylate transport system permease DctM subunit domain-containing protein</fullName>
    </recommendedName>
</protein>
<feature type="domain" description="TRAP C4-dicarboxylate transport system permease DctM subunit" evidence="2">
    <location>
        <begin position="8"/>
        <end position="85"/>
    </location>
</feature>
<dbReference type="InterPro" id="IPR010656">
    <property type="entry name" value="DctM"/>
</dbReference>
<reference evidence="3" key="1">
    <citation type="journal article" date="2015" name="Nature">
        <title>Complex archaea that bridge the gap between prokaryotes and eukaryotes.</title>
        <authorList>
            <person name="Spang A."/>
            <person name="Saw J.H."/>
            <person name="Jorgensen S.L."/>
            <person name="Zaremba-Niedzwiedzka K."/>
            <person name="Martijn J."/>
            <person name="Lind A.E."/>
            <person name="van Eijk R."/>
            <person name="Schleper C."/>
            <person name="Guy L."/>
            <person name="Ettema T.J."/>
        </authorList>
    </citation>
    <scope>NUCLEOTIDE SEQUENCE</scope>
</reference>